<dbReference type="KEGG" id="dli:dnl_03490"/>
<keyword evidence="1" id="KW-0472">Membrane</keyword>
<evidence type="ECO:0000256" key="1">
    <source>
        <dbReference type="HAMAP-Rule" id="MF_00386"/>
    </source>
</evidence>
<protein>
    <recommendedName>
        <fullName evidence="1">Putative membrane protein insertion efficiency factor</fullName>
    </recommendedName>
</protein>
<name>A0A975GEI0_9BACT</name>
<dbReference type="SMART" id="SM01234">
    <property type="entry name" value="Haemolytic"/>
    <property type="match status" value="1"/>
</dbReference>
<dbReference type="InterPro" id="IPR002696">
    <property type="entry name" value="Membr_insert_effic_factor_YidD"/>
</dbReference>
<dbReference type="PANTHER" id="PTHR33383">
    <property type="entry name" value="MEMBRANE PROTEIN INSERTION EFFICIENCY FACTOR-RELATED"/>
    <property type="match status" value="1"/>
</dbReference>
<reference evidence="2" key="1">
    <citation type="journal article" date="2021" name="Microb. Physiol.">
        <title>Proteogenomic Insights into the Physiology of Marine, Sulfate-Reducing, Filamentous Desulfonema limicola and Desulfonema magnum.</title>
        <authorList>
            <person name="Schnaars V."/>
            <person name="Wohlbrand L."/>
            <person name="Scheve S."/>
            <person name="Hinrichs C."/>
            <person name="Reinhardt R."/>
            <person name="Rabus R."/>
        </authorList>
    </citation>
    <scope>NUCLEOTIDE SEQUENCE</scope>
    <source>
        <strain evidence="2">5ac10</strain>
    </source>
</reference>
<dbReference type="GO" id="GO:0005886">
    <property type="term" value="C:plasma membrane"/>
    <property type="evidence" value="ECO:0007669"/>
    <property type="project" value="UniProtKB-SubCell"/>
</dbReference>
<proteinExistence type="inferred from homology"/>
<accession>A0A975GEI0</accession>
<dbReference type="AlphaFoldDB" id="A0A975GEI0"/>
<dbReference type="Proteomes" id="UP000663720">
    <property type="component" value="Chromosome"/>
</dbReference>
<keyword evidence="1" id="KW-1003">Cell membrane</keyword>
<comment type="function">
    <text evidence="1">Could be involved in insertion of integral membrane proteins into the membrane.</text>
</comment>
<organism evidence="2 3">
    <name type="scientific">Desulfonema limicola</name>
    <dbReference type="NCBI Taxonomy" id="45656"/>
    <lineage>
        <taxon>Bacteria</taxon>
        <taxon>Pseudomonadati</taxon>
        <taxon>Thermodesulfobacteriota</taxon>
        <taxon>Desulfobacteria</taxon>
        <taxon>Desulfobacterales</taxon>
        <taxon>Desulfococcaceae</taxon>
        <taxon>Desulfonema</taxon>
    </lineage>
</organism>
<dbReference type="HAMAP" id="MF_00386">
    <property type="entry name" value="UPF0161_YidD"/>
    <property type="match status" value="1"/>
</dbReference>
<dbReference type="RefSeq" id="WP_420828278.1">
    <property type="nucleotide sequence ID" value="NZ_CP061799.1"/>
</dbReference>
<evidence type="ECO:0000313" key="2">
    <source>
        <dbReference type="EMBL" id="QTA78134.1"/>
    </source>
</evidence>
<dbReference type="PANTHER" id="PTHR33383:SF1">
    <property type="entry name" value="MEMBRANE PROTEIN INSERTION EFFICIENCY FACTOR-RELATED"/>
    <property type="match status" value="1"/>
</dbReference>
<gene>
    <name evidence="2" type="ORF">dnl_03490</name>
</gene>
<sequence length="72" mass="8180">MTKIKRFLLIIIRLYQYAISPLLGPCCRFYPTCSNYAYEAIVRYGICKGIVLSAKRILRCHPFSPGGIDPVP</sequence>
<comment type="similarity">
    <text evidence="1">Belongs to the UPF0161 family.</text>
</comment>
<dbReference type="NCBIfam" id="TIGR00278">
    <property type="entry name" value="membrane protein insertion efficiency factor YidD"/>
    <property type="match status" value="1"/>
</dbReference>
<comment type="subcellular location">
    <subcellularLocation>
        <location evidence="1">Cell membrane</location>
        <topology evidence="1">Peripheral membrane protein</topology>
        <orientation evidence="1">Cytoplasmic side</orientation>
    </subcellularLocation>
</comment>
<dbReference type="Pfam" id="PF01809">
    <property type="entry name" value="YidD"/>
    <property type="match status" value="1"/>
</dbReference>
<dbReference type="EMBL" id="CP061799">
    <property type="protein sequence ID" value="QTA78134.1"/>
    <property type="molecule type" value="Genomic_DNA"/>
</dbReference>
<evidence type="ECO:0000313" key="3">
    <source>
        <dbReference type="Proteomes" id="UP000663720"/>
    </source>
</evidence>
<keyword evidence="3" id="KW-1185">Reference proteome</keyword>